<dbReference type="Proteomes" id="UP001371456">
    <property type="component" value="Unassembled WGS sequence"/>
</dbReference>
<organism evidence="1 2">
    <name type="scientific">Solanum bulbocastanum</name>
    <name type="common">Wild potato</name>
    <dbReference type="NCBI Taxonomy" id="147425"/>
    <lineage>
        <taxon>Eukaryota</taxon>
        <taxon>Viridiplantae</taxon>
        <taxon>Streptophyta</taxon>
        <taxon>Embryophyta</taxon>
        <taxon>Tracheophyta</taxon>
        <taxon>Spermatophyta</taxon>
        <taxon>Magnoliopsida</taxon>
        <taxon>eudicotyledons</taxon>
        <taxon>Gunneridae</taxon>
        <taxon>Pentapetalae</taxon>
        <taxon>asterids</taxon>
        <taxon>lamiids</taxon>
        <taxon>Solanales</taxon>
        <taxon>Solanaceae</taxon>
        <taxon>Solanoideae</taxon>
        <taxon>Solaneae</taxon>
        <taxon>Solanum</taxon>
    </lineage>
</organism>
<evidence type="ECO:0000313" key="2">
    <source>
        <dbReference type="Proteomes" id="UP001371456"/>
    </source>
</evidence>
<comment type="caution">
    <text evidence="1">The sequence shown here is derived from an EMBL/GenBank/DDBJ whole genome shotgun (WGS) entry which is preliminary data.</text>
</comment>
<reference evidence="1 2" key="1">
    <citation type="submission" date="2024-02" db="EMBL/GenBank/DDBJ databases">
        <title>de novo genome assembly of Solanum bulbocastanum strain 11H21.</title>
        <authorList>
            <person name="Hosaka A.J."/>
        </authorList>
    </citation>
    <scope>NUCLEOTIDE SEQUENCE [LARGE SCALE GENOMIC DNA]</scope>
    <source>
        <tissue evidence="1">Young leaves</tissue>
    </source>
</reference>
<dbReference type="AlphaFoldDB" id="A0AAN8T383"/>
<sequence length="237" mass="26799">MGSIESTVAYGPIYFTTQPNVQLSLTDANIMDALTLNVKTHGYNYALGSELIFLSYRIYFKLLSMLNLRCKLYDTSAETILVETNFARSKVTTRRPIKWEEINFPTTWTLESVISPSQMAEEITNSEYSHITQNPDGRICMQFNDIPFSRQSFSSTRRLPAMHHISPIDPVYGPAKNRATSLHSLSSVISANQHDKLVNKIKINPRLNIVQANDIASDISDKDIPSQSEMDFDLNNT</sequence>
<evidence type="ECO:0000313" key="1">
    <source>
        <dbReference type="EMBL" id="KAK6777782.1"/>
    </source>
</evidence>
<dbReference type="EMBL" id="JBANQN010000010">
    <property type="protein sequence ID" value="KAK6777782.1"/>
    <property type="molecule type" value="Genomic_DNA"/>
</dbReference>
<dbReference type="InterPro" id="IPR028919">
    <property type="entry name" value="Viral_movement"/>
</dbReference>
<accession>A0AAN8T383</accession>
<keyword evidence="2" id="KW-1185">Reference proteome</keyword>
<name>A0AAN8T383_SOLBU</name>
<dbReference type="Pfam" id="PF01107">
    <property type="entry name" value="MP"/>
    <property type="match status" value="1"/>
</dbReference>
<gene>
    <name evidence="1" type="ORF">RDI58_024500</name>
</gene>
<dbReference type="PANTHER" id="PTHR47599:SF2">
    <property type="match status" value="1"/>
</dbReference>
<dbReference type="PANTHER" id="PTHR47599">
    <property type="entry name" value="CELL-TO-CELL MOVEMENT PROTEIN"/>
    <property type="match status" value="1"/>
</dbReference>
<protein>
    <submittedName>
        <fullName evidence="1">Uncharacterized protein</fullName>
    </submittedName>
</protein>
<dbReference type="InterPro" id="IPR051596">
    <property type="entry name" value="Caulimoviridae_Movement"/>
</dbReference>
<proteinExistence type="predicted"/>